<dbReference type="InterPro" id="IPR027417">
    <property type="entry name" value="P-loop_NTPase"/>
</dbReference>
<dbReference type="PANTHER" id="PTHR10039:SF15">
    <property type="entry name" value="NACHT DOMAIN-CONTAINING PROTEIN"/>
    <property type="match status" value="1"/>
</dbReference>
<evidence type="ECO:0000313" key="4">
    <source>
        <dbReference type="EMBL" id="KAF7365839.1"/>
    </source>
</evidence>
<dbReference type="EMBL" id="JACAZI010000003">
    <property type="protein sequence ID" value="KAF7365839.1"/>
    <property type="molecule type" value="Genomic_DNA"/>
</dbReference>
<feature type="domain" description="GPI inositol-deacylase winged helix" evidence="2">
    <location>
        <begin position="355"/>
        <end position="432"/>
    </location>
</feature>
<evidence type="ECO:0000259" key="3">
    <source>
        <dbReference type="Pfam" id="PF24883"/>
    </source>
</evidence>
<comment type="caution">
    <text evidence="4">The sequence shown here is derived from an EMBL/GenBank/DDBJ whole genome shotgun (WGS) entry which is preliminary data.</text>
</comment>
<dbReference type="SUPFAM" id="SSF52540">
    <property type="entry name" value="P-loop containing nucleoside triphosphate hydrolases"/>
    <property type="match status" value="1"/>
</dbReference>
<dbReference type="InterPro" id="IPR054471">
    <property type="entry name" value="GPIID_WHD"/>
</dbReference>
<evidence type="ECO:0000259" key="2">
    <source>
        <dbReference type="Pfam" id="PF22939"/>
    </source>
</evidence>
<feature type="domain" description="Nephrocystin 3-like N-terminal" evidence="3">
    <location>
        <begin position="84"/>
        <end position="243"/>
    </location>
</feature>
<dbReference type="AlphaFoldDB" id="A0A8H6YW79"/>
<evidence type="ECO:0000256" key="1">
    <source>
        <dbReference type="ARBA" id="ARBA00022737"/>
    </source>
</evidence>
<keyword evidence="5" id="KW-1185">Reference proteome</keyword>
<dbReference type="Pfam" id="PF24883">
    <property type="entry name" value="NPHP3_N"/>
    <property type="match status" value="1"/>
</dbReference>
<name>A0A8H6YW79_9AGAR</name>
<keyword evidence="1" id="KW-0677">Repeat</keyword>
<evidence type="ECO:0000313" key="5">
    <source>
        <dbReference type="Proteomes" id="UP000620124"/>
    </source>
</evidence>
<gene>
    <name evidence="4" type="ORF">MVEN_00458100</name>
</gene>
<dbReference type="Proteomes" id="UP000620124">
    <property type="component" value="Unassembled WGS sequence"/>
</dbReference>
<sequence>MVAKGVREAMVERAAGVGGRGEGPKVTFGDIQANQFTVNNHSHGSGPEQQQRMDSEERTFIIDWLSPINFFLRHADISRVRQEDTGGWLLVDPVFKRWESGSGRTLWCRGIPGAGKTVLASKVVDHLASGSETKNVGVACLYLNHKEADTQTPVNLLSGLWRQLVLGRDVGPLAKQLYRQHHEKRTTPSMMEVVDLLHSCFAMFLNIYIIVDALDEYPEDQRWILLQHLAALGPNVNVMITSRPNITPSASHLNLDTIEIRANEEDLQKYVDTQIQKSPRLLMHLRKQPELRKEIHTKISETADGMFLLAKLYLESLTAKPTIKAVRDALKHLPKGLNDTYDVVMLRIDGQSEEDRKIGHSAITWIANAKRPLTVEEIQTALAIEPDARQLDKDNLMNIELILAACAGLVIVDEQRSVVRLVHYTTQEYLDSIQADQFPNAQTEITRALLTLLAFDGFPHSSWRPWKNLPPSRRVF</sequence>
<protein>
    <submittedName>
        <fullName evidence="4">ANK-REP-REGION domain-containing protein</fullName>
    </submittedName>
</protein>
<dbReference type="PANTHER" id="PTHR10039">
    <property type="entry name" value="AMELOGENIN"/>
    <property type="match status" value="1"/>
</dbReference>
<organism evidence="4 5">
    <name type="scientific">Mycena venus</name>
    <dbReference type="NCBI Taxonomy" id="2733690"/>
    <lineage>
        <taxon>Eukaryota</taxon>
        <taxon>Fungi</taxon>
        <taxon>Dikarya</taxon>
        <taxon>Basidiomycota</taxon>
        <taxon>Agaricomycotina</taxon>
        <taxon>Agaricomycetes</taxon>
        <taxon>Agaricomycetidae</taxon>
        <taxon>Agaricales</taxon>
        <taxon>Marasmiineae</taxon>
        <taxon>Mycenaceae</taxon>
        <taxon>Mycena</taxon>
    </lineage>
</organism>
<accession>A0A8H6YW79</accession>
<dbReference type="Gene3D" id="3.40.50.300">
    <property type="entry name" value="P-loop containing nucleotide triphosphate hydrolases"/>
    <property type="match status" value="1"/>
</dbReference>
<dbReference type="Pfam" id="PF22939">
    <property type="entry name" value="WHD_GPIID"/>
    <property type="match status" value="1"/>
</dbReference>
<proteinExistence type="predicted"/>
<dbReference type="OrthoDB" id="7464126at2759"/>
<reference evidence="4" key="1">
    <citation type="submission" date="2020-05" db="EMBL/GenBank/DDBJ databases">
        <title>Mycena genomes resolve the evolution of fungal bioluminescence.</title>
        <authorList>
            <person name="Tsai I.J."/>
        </authorList>
    </citation>
    <scope>NUCLEOTIDE SEQUENCE</scope>
    <source>
        <strain evidence="4">CCC161011</strain>
    </source>
</reference>
<dbReference type="InterPro" id="IPR056884">
    <property type="entry name" value="NPHP3-like_N"/>
</dbReference>